<dbReference type="Gramene" id="TVU30027">
    <property type="protein sequence ID" value="TVU30027"/>
    <property type="gene ID" value="EJB05_21629"/>
</dbReference>
<sequence length="81" mass="9648">MSIMQEESVKKTDRFQQLACIDEKRYDEMRSHNAAVFLLEQEKVRIMREKHERKQAEAEKQEDERILAIDLEAVTPAQRNS</sequence>
<gene>
    <name evidence="2" type="ORF">EJB05_21629</name>
</gene>
<evidence type="ECO:0000313" key="3">
    <source>
        <dbReference type="Proteomes" id="UP000324897"/>
    </source>
</evidence>
<proteinExistence type="predicted"/>
<accession>A0A5J9V3Q7</accession>
<dbReference type="Proteomes" id="UP000324897">
    <property type="component" value="Chromosome 1"/>
</dbReference>
<keyword evidence="1" id="KW-0175">Coiled coil</keyword>
<dbReference type="OrthoDB" id="671662at2759"/>
<reference evidence="2 3" key="1">
    <citation type="journal article" date="2019" name="Sci. Rep.">
        <title>A high-quality genome of Eragrostis curvula grass provides insights into Poaceae evolution and supports new strategies to enhance forage quality.</title>
        <authorList>
            <person name="Carballo J."/>
            <person name="Santos B.A.C.M."/>
            <person name="Zappacosta D."/>
            <person name="Garbus I."/>
            <person name="Selva J.P."/>
            <person name="Gallo C.A."/>
            <person name="Diaz A."/>
            <person name="Albertini E."/>
            <person name="Caccamo M."/>
            <person name="Echenique V."/>
        </authorList>
    </citation>
    <scope>NUCLEOTIDE SEQUENCE [LARGE SCALE GENOMIC DNA]</scope>
    <source>
        <strain evidence="3">cv. Victoria</strain>
        <tissue evidence="2">Leaf</tissue>
    </source>
</reference>
<dbReference type="EMBL" id="RWGY01000011">
    <property type="protein sequence ID" value="TVU30027.1"/>
    <property type="molecule type" value="Genomic_DNA"/>
</dbReference>
<evidence type="ECO:0000256" key="1">
    <source>
        <dbReference type="SAM" id="Coils"/>
    </source>
</evidence>
<protein>
    <recommendedName>
        <fullName evidence="4">No apical meristem-associated C-terminal domain-containing protein</fullName>
    </recommendedName>
</protein>
<evidence type="ECO:0000313" key="2">
    <source>
        <dbReference type="EMBL" id="TVU30027.1"/>
    </source>
</evidence>
<feature type="coiled-coil region" evidence="1">
    <location>
        <begin position="39"/>
        <end position="66"/>
    </location>
</feature>
<comment type="caution">
    <text evidence="2">The sequence shown here is derived from an EMBL/GenBank/DDBJ whole genome shotgun (WGS) entry which is preliminary data.</text>
</comment>
<feature type="non-terminal residue" evidence="2">
    <location>
        <position position="1"/>
    </location>
</feature>
<dbReference type="AlphaFoldDB" id="A0A5J9V3Q7"/>
<evidence type="ECO:0008006" key="4">
    <source>
        <dbReference type="Google" id="ProtNLM"/>
    </source>
</evidence>
<name>A0A5J9V3Q7_9POAL</name>
<keyword evidence="3" id="KW-1185">Reference proteome</keyword>
<organism evidence="2 3">
    <name type="scientific">Eragrostis curvula</name>
    <name type="common">weeping love grass</name>
    <dbReference type="NCBI Taxonomy" id="38414"/>
    <lineage>
        <taxon>Eukaryota</taxon>
        <taxon>Viridiplantae</taxon>
        <taxon>Streptophyta</taxon>
        <taxon>Embryophyta</taxon>
        <taxon>Tracheophyta</taxon>
        <taxon>Spermatophyta</taxon>
        <taxon>Magnoliopsida</taxon>
        <taxon>Liliopsida</taxon>
        <taxon>Poales</taxon>
        <taxon>Poaceae</taxon>
        <taxon>PACMAD clade</taxon>
        <taxon>Chloridoideae</taxon>
        <taxon>Eragrostideae</taxon>
        <taxon>Eragrostidinae</taxon>
        <taxon>Eragrostis</taxon>
    </lineage>
</organism>